<sequence>MGDVVTDMTTGPPLRRIVGFALPLAAASLFQQVYLLVDSVVVGRYVGVDGLAAVGASGPLFYLLNAMFIGLGTAFTIRLAHLRGAGQDRQRRDVVVALAAVTVCWTLGCVLLVTVLAEPVLALMGITGALAEQCARFIGVLSLGFPGIFGSAAVSAYLRGLGDSRAAMWVQACGNLLNIGLALLFVGGLGLGIAGAALATAVAASVATVVGVAASARAYPLPRGRPTRRAVRGEFVDAVRLGAPLATQHVILAVGIMVLVWIIEPYGEVVLAAFTVVSRVEAFSAILFLSFSGAVTAFAAQNLGAGHVERARQGLLRALGLTVGLTVLVSALVLLARGPVAALFTDDPTTRRVTGQYLLIIFPFLSLYTVMVVLHGYLNGARRTTVPLVCTIVAFALVQVPFAYVLSRPFGIEAVMWAVVVSWTTGLAYSVFCLRHVLTPRRTPARGHPPTPVEVRSSP</sequence>
<feature type="transmembrane region" description="Helical" evidence="7">
    <location>
        <begin position="170"/>
        <end position="191"/>
    </location>
</feature>
<dbReference type="EMBL" id="FMCT01000004">
    <property type="protein sequence ID" value="SCF02666.1"/>
    <property type="molecule type" value="Genomic_DNA"/>
</dbReference>
<feature type="transmembrane region" description="Helical" evidence="7">
    <location>
        <begin position="137"/>
        <end position="158"/>
    </location>
</feature>
<feature type="transmembrane region" description="Helical" evidence="7">
    <location>
        <begin position="17"/>
        <end position="37"/>
    </location>
</feature>
<evidence type="ECO:0000256" key="4">
    <source>
        <dbReference type="ARBA" id="ARBA00022692"/>
    </source>
</evidence>
<feature type="transmembrane region" description="Helical" evidence="7">
    <location>
        <begin position="94"/>
        <end position="117"/>
    </location>
</feature>
<keyword evidence="5 7" id="KW-1133">Transmembrane helix</keyword>
<dbReference type="InterPro" id="IPR048279">
    <property type="entry name" value="MdtK-like"/>
</dbReference>
<feature type="transmembrane region" description="Helical" evidence="7">
    <location>
        <begin position="283"/>
        <end position="303"/>
    </location>
</feature>
<evidence type="ECO:0000256" key="5">
    <source>
        <dbReference type="ARBA" id="ARBA00022989"/>
    </source>
</evidence>
<feature type="transmembrane region" description="Helical" evidence="7">
    <location>
        <begin position="356"/>
        <end position="378"/>
    </location>
</feature>
<protein>
    <submittedName>
        <fullName evidence="8">Putative efflux protein, MATE family</fullName>
    </submittedName>
</protein>
<evidence type="ECO:0000256" key="7">
    <source>
        <dbReference type="SAM" id="Phobius"/>
    </source>
</evidence>
<feature type="transmembrane region" description="Helical" evidence="7">
    <location>
        <begin position="315"/>
        <end position="336"/>
    </location>
</feature>
<dbReference type="AlphaFoldDB" id="A0A1C4X2J2"/>
<evidence type="ECO:0000256" key="2">
    <source>
        <dbReference type="ARBA" id="ARBA00022448"/>
    </source>
</evidence>
<dbReference type="PANTHER" id="PTHR43549">
    <property type="entry name" value="MULTIDRUG RESISTANCE PROTEIN YPNP-RELATED"/>
    <property type="match status" value="1"/>
</dbReference>
<keyword evidence="4 7" id="KW-0812">Transmembrane</keyword>
<feature type="transmembrane region" description="Helical" evidence="7">
    <location>
        <begin position="241"/>
        <end position="263"/>
    </location>
</feature>
<dbReference type="GO" id="GO:0005886">
    <property type="term" value="C:plasma membrane"/>
    <property type="evidence" value="ECO:0007669"/>
    <property type="project" value="UniProtKB-SubCell"/>
</dbReference>
<dbReference type="Proteomes" id="UP000183585">
    <property type="component" value="Unassembled WGS sequence"/>
</dbReference>
<accession>A0A1C4X2J2</accession>
<keyword evidence="2" id="KW-0813">Transport</keyword>
<proteinExistence type="predicted"/>
<comment type="subcellular location">
    <subcellularLocation>
        <location evidence="1">Cell membrane</location>
        <topology evidence="1">Multi-pass membrane protein</topology>
    </subcellularLocation>
</comment>
<dbReference type="GO" id="GO:0015297">
    <property type="term" value="F:antiporter activity"/>
    <property type="evidence" value="ECO:0007669"/>
    <property type="project" value="InterPro"/>
</dbReference>
<gene>
    <name evidence="8" type="ORF">GA0070563_104186</name>
</gene>
<feature type="transmembrane region" description="Helical" evidence="7">
    <location>
        <begin position="416"/>
        <end position="438"/>
    </location>
</feature>
<keyword evidence="6 7" id="KW-0472">Membrane</keyword>
<dbReference type="PANTHER" id="PTHR43549:SF3">
    <property type="entry name" value="MULTIDRUG RESISTANCE PROTEIN YPNP-RELATED"/>
    <property type="match status" value="1"/>
</dbReference>
<feature type="transmembrane region" description="Helical" evidence="7">
    <location>
        <begin position="60"/>
        <end position="82"/>
    </location>
</feature>
<dbReference type="GO" id="GO:0042910">
    <property type="term" value="F:xenobiotic transmembrane transporter activity"/>
    <property type="evidence" value="ECO:0007669"/>
    <property type="project" value="InterPro"/>
</dbReference>
<dbReference type="InterPro" id="IPR052031">
    <property type="entry name" value="Membrane_Transporter-Flippase"/>
</dbReference>
<reference evidence="9" key="1">
    <citation type="submission" date="2016-06" db="EMBL/GenBank/DDBJ databases">
        <authorList>
            <person name="Varghese N."/>
            <person name="Submissions Spin"/>
        </authorList>
    </citation>
    <scope>NUCLEOTIDE SEQUENCE [LARGE SCALE GENOMIC DNA]</scope>
    <source>
        <strain evidence="9">DSM 43168</strain>
    </source>
</reference>
<dbReference type="PIRSF" id="PIRSF006603">
    <property type="entry name" value="DinF"/>
    <property type="match status" value="1"/>
</dbReference>
<evidence type="ECO:0000256" key="3">
    <source>
        <dbReference type="ARBA" id="ARBA00022475"/>
    </source>
</evidence>
<keyword evidence="9" id="KW-1185">Reference proteome</keyword>
<evidence type="ECO:0000256" key="6">
    <source>
        <dbReference type="ARBA" id="ARBA00023136"/>
    </source>
</evidence>
<dbReference type="NCBIfam" id="TIGR00797">
    <property type="entry name" value="matE"/>
    <property type="match status" value="1"/>
</dbReference>
<feature type="transmembrane region" description="Helical" evidence="7">
    <location>
        <begin position="385"/>
        <end position="404"/>
    </location>
</feature>
<keyword evidence="3" id="KW-1003">Cell membrane</keyword>
<dbReference type="InterPro" id="IPR002528">
    <property type="entry name" value="MATE_fam"/>
</dbReference>
<evidence type="ECO:0000313" key="8">
    <source>
        <dbReference type="EMBL" id="SCF02666.1"/>
    </source>
</evidence>
<feature type="transmembrane region" description="Helical" evidence="7">
    <location>
        <begin position="197"/>
        <end position="220"/>
    </location>
</feature>
<evidence type="ECO:0000313" key="9">
    <source>
        <dbReference type="Proteomes" id="UP000183585"/>
    </source>
</evidence>
<name>A0A1C4X2J2_9ACTN</name>
<dbReference type="Pfam" id="PF01554">
    <property type="entry name" value="MatE"/>
    <property type="match status" value="2"/>
</dbReference>
<evidence type="ECO:0000256" key="1">
    <source>
        <dbReference type="ARBA" id="ARBA00004651"/>
    </source>
</evidence>
<organism evidence="8 9">
    <name type="scientific">Micromonospora carbonacea</name>
    <dbReference type="NCBI Taxonomy" id="47853"/>
    <lineage>
        <taxon>Bacteria</taxon>
        <taxon>Bacillati</taxon>
        <taxon>Actinomycetota</taxon>
        <taxon>Actinomycetes</taxon>
        <taxon>Micromonosporales</taxon>
        <taxon>Micromonosporaceae</taxon>
        <taxon>Micromonospora</taxon>
    </lineage>
</organism>